<sequence>MDGNWDLEGFDDDDRNKPVVRVNICAYVNEQNAGDDDGNSPTNHWAIFLELPKQHSVSLDMAPGYGSDGRRGKILVSSRRQQITDNAIRTLPFGVAQGTSVQTITNVISTNNRQKYTFTEEMEGCRLWVYTIISDLETARIVDPGSMALTWEEVSYYWRYPKGHEARAVKQGEFRS</sequence>
<dbReference type="AlphaFoldDB" id="A0A8H4PRP6"/>
<keyword evidence="3" id="KW-1185">Reference proteome</keyword>
<reference evidence="2 3" key="1">
    <citation type="journal article" date="2020" name="Genome Biol. Evol.">
        <title>A new high-quality draft genome assembly of the Chinese cordyceps Ophiocordyceps sinensis.</title>
        <authorList>
            <person name="Shu R."/>
            <person name="Zhang J."/>
            <person name="Meng Q."/>
            <person name="Zhang H."/>
            <person name="Zhou G."/>
            <person name="Li M."/>
            <person name="Wu P."/>
            <person name="Zhao Y."/>
            <person name="Chen C."/>
            <person name="Qin Q."/>
        </authorList>
    </citation>
    <scope>NUCLEOTIDE SEQUENCE [LARGE SCALE GENOMIC DNA]</scope>
    <source>
        <strain evidence="2 3">IOZ07</strain>
    </source>
</reference>
<dbReference type="Proteomes" id="UP000557566">
    <property type="component" value="Unassembled WGS sequence"/>
</dbReference>
<evidence type="ECO:0000313" key="3">
    <source>
        <dbReference type="Proteomes" id="UP000557566"/>
    </source>
</evidence>
<comment type="caution">
    <text evidence="2">The sequence shown here is derived from an EMBL/GenBank/DDBJ whole genome shotgun (WGS) entry which is preliminary data.</text>
</comment>
<evidence type="ECO:0000259" key="1">
    <source>
        <dbReference type="Pfam" id="PF24968"/>
    </source>
</evidence>
<feature type="domain" description="DUF7770" evidence="1">
    <location>
        <begin position="22"/>
        <end position="174"/>
    </location>
</feature>
<accession>A0A8H4PRP6</accession>
<protein>
    <recommendedName>
        <fullName evidence="1">DUF7770 domain-containing protein</fullName>
    </recommendedName>
</protein>
<dbReference type="Pfam" id="PF24968">
    <property type="entry name" value="DUF7770"/>
    <property type="match status" value="1"/>
</dbReference>
<dbReference type="OrthoDB" id="3527137at2759"/>
<organism evidence="2 3">
    <name type="scientific">Ophiocordyceps sinensis</name>
    <dbReference type="NCBI Taxonomy" id="72228"/>
    <lineage>
        <taxon>Eukaryota</taxon>
        <taxon>Fungi</taxon>
        <taxon>Dikarya</taxon>
        <taxon>Ascomycota</taxon>
        <taxon>Pezizomycotina</taxon>
        <taxon>Sordariomycetes</taxon>
        <taxon>Hypocreomycetidae</taxon>
        <taxon>Hypocreales</taxon>
        <taxon>Ophiocordycipitaceae</taxon>
        <taxon>Ophiocordyceps</taxon>
    </lineage>
</organism>
<evidence type="ECO:0000313" key="2">
    <source>
        <dbReference type="EMBL" id="KAF4509205.1"/>
    </source>
</evidence>
<proteinExistence type="predicted"/>
<name>A0A8H4PRP6_9HYPO</name>
<dbReference type="InterPro" id="IPR056672">
    <property type="entry name" value="DUF7770"/>
</dbReference>
<dbReference type="EMBL" id="JAAVMX010000005">
    <property type="protein sequence ID" value="KAF4509205.1"/>
    <property type="molecule type" value="Genomic_DNA"/>
</dbReference>
<gene>
    <name evidence="2" type="ORF">G6O67_005491</name>
</gene>